<dbReference type="Proteomes" id="UP001362999">
    <property type="component" value="Unassembled WGS sequence"/>
</dbReference>
<feature type="compositionally biased region" description="Polar residues" evidence="1">
    <location>
        <begin position="62"/>
        <end position="76"/>
    </location>
</feature>
<comment type="caution">
    <text evidence="2">The sequence shown here is derived from an EMBL/GenBank/DDBJ whole genome shotgun (WGS) entry which is preliminary data.</text>
</comment>
<evidence type="ECO:0000256" key="1">
    <source>
        <dbReference type="SAM" id="MobiDB-lite"/>
    </source>
</evidence>
<accession>A0AAW0AI56</accession>
<feature type="region of interest" description="Disordered" evidence="1">
    <location>
        <begin position="41"/>
        <end position="83"/>
    </location>
</feature>
<sequence length="676" mass="75371">MGYGWTLGDGDIWAEQNRECSQALKKFWHDKRGCGRALERRIPSNASGGMGSPIFKEDPEKVSSSVSATLETSASMKPQKPVQDLPRPVLRLGLLSFDGPSFSEPCAAWQPPSRRSQGSRECLEEAAVLAWMPEGERKLNEHRREVLRLKTALQQATLRAAWAEHIVKGTASALHTLNQVPNEIWLQIFEHASGPGWPKTRLRDLAGVCQKWRTVLTNGVGGSLWNPLDLRGYPPCDPDERKMRLKYVASSHCIDLLLSDSIAVDEVTLPCILAEPRLSRVAVEHLYSPGGHARSLLSAGSLPSIDVLHVQGPAWHDSDFPCMGAVPRWAALLRDSERKPGICISKDVRSLTLIHTVDPESDFVVPWGAIRHYAEADTARADGTLPASHLRRLTSLTKLSLRGVFLPGLDAKNGVLEIPTLTELFYVVPWQWRSESDTFSGVSFPQLASLELLGATRAARRTEEASDRFHQDLTTFLARCPNLTHLSLGLQVPYRSNVLLSHLRACPQLQDLEVKVCHPELVDAGLFLELRDLLVVPRLQHLALAEGGYPEVGVKPVEDEGDEALTHAILGMMEARFGVAKNFETLDFRMAVDPKEEWQGGIRERDWTNLSAQWGTGFVIPDRTVWLLPMHSRKAVLRYAEDHKSLEGIFVNSPRCEEEEQRTEVSEDEEERGSVM</sequence>
<name>A0AAW0AI56_9AGAR</name>
<evidence type="ECO:0000313" key="2">
    <source>
        <dbReference type="EMBL" id="KAK7012722.1"/>
    </source>
</evidence>
<evidence type="ECO:0008006" key="4">
    <source>
        <dbReference type="Google" id="ProtNLM"/>
    </source>
</evidence>
<feature type="compositionally biased region" description="Acidic residues" evidence="1">
    <location>
        <begin position="657"/>
        <end position="676"/>
    </location>
</feature>
<dbReference type="EMBL" id="JAWWNJ010000064">
    <property type="protein sequence ID" value="KAK7012722.1"/>
    <property type="molecule type" value="Genomic_DNA"/>
</dbReference>
<organism evidence="2 3">
    <name type="scientific">Favolaschia claudopus</name>
    <dbReference type="NCBI Taxonomy" id="2862362"/>
    <lineage>
        <taxon>Eukaryota</taxon>
        <taxon>Fungi</taxon>
        <taxon>Dikarya</taxon>
        <taxon>Basidiomycota</taxon>
        <taxon>Agaricomycotina</taxon>
        <taxon>Agaricomycetes</taxon>
        <taxon>Agaricomycetidae</taxon>
        <taxon>Agaricales</taxon>
        <taxon>Marasmiineae</taxon>
        <taxon>Mycenaceae</taxon>
        <taxon>Favolaschia</taxon>
    </lineage>
</organism>
<feature type="region of interest" description="Disordered" evidence="1">
    <location>
        <begin position="655"/>
        <end position="676"/>
    </location>
</feature>
<gene>
    <name evidence="2" type="ORF">R3P38DRAFT_2790607</name>
</gene>
<reference evidence="2 3" key="1">
    <citation type="journal article" date="2024" name="J Genomics">
        <title>Draft genome sequencing and assembly of Favolaschia claudopus CIRM-BRFM 2984 isolated from oak limbs.</title>
        <authorList>
            <person name="Navarro D."/>
            <person name="Drula E."/>
            <person name="Chaduli D."/>
            <person name="Cazenave R."/>
            <person name="Ahrendt S."/>
            <person name="Wang J."/>
            <person name="Lipzen A."/>
            <person name="Daum C."/>
            <person name="Barry K."/>
            <person name="Grigoriev I.V."/>
            <person name="Favel A."/>
            <person name="Rosso M.N."/>
            <person name="Martin F."/>
        </authorList>
    </citation>
    <scope>NUCLEOTIDE SEQUENCE [LARGE SCALE GENOMIC DNA]</scope>
    <source>
        <strain evidence="2 3">CIRM-BRFM 2984</strain>
    </source>
</reference>
<proteinExistence type="predicted"/>
<evidence type="ECO:0000313" key="3">
    <source>
        <dbReference type="Proteomes" id="UP001362999"/>
    </source>
</evidence>
<dbReference type="Gene3D" id="3.80.10.10">
    <property type="entry name" value="Ribonuclease Inhibitor"/>
    <property type="match status" value="2"/>
</dbReference>
<protein>
    <recommendedName>
        <fullName evidence="4">F-box domain-containing protein</fullName>
    </recommendedName>
</protein>
<dbReference type="InterPro" id="IPR032675">
    <property type="entry name" value="LRR_dom_sf"/>
</dbReference>
<dbReference type="AlphaFoldDB" id="A0AAW0AI56"/>
<dbReference type="SUPFAM" id="SSF52047">
    <property type="entry name" value="RNI-like"/>
    <property type="match status" value="1"/>
</dbReference>
<keyword evidence="3" id="KW-1185">Reference proteome</keyword>